<dbReference type="EMBL" id="CP001720">
    <property type="protein sequence ID" value="ACV62035.1"/>
    <property type="molecule type" value="Genomic_DNA"/>
</dbReference>
<dbReference type="PANTHER" id="PTHR34857">
    <property type="entry name" value="SLL0384 PROTEIN"/>
    <property type="match status" value="1"/>
</dbReference>
<reference evidence="7 8" key="1">
    <citation type="journal article" date="2009" name="Stand. Genomic Sci.">
        <title>Complete genome sequence of Desulfotomaculum acetoxidans type strain (5575).</title>
        <authorList>
            <person name="Spring S."/>
            <person name="Lapidus A."/>
            <person name="Schroder M."/>
            <person name="Gleim D."/>
            <person name="Sims D."/>
            <person name="Meincke L."/>
            <person name="Glavina Del Rio T."/>
            <person name="Tice H."/>
            <person name="Copeland A."/>
            <person name="Cheng J.F."/>
            <person name="Lucas S."/>
            <person name="Chen F."/>
            <person name="Nolan M."/>
            <person name="Bruce D."/>
            <person name="Goodwin L."/>
            <person name="Pitluck S."/>
            <person name="Ivanova N."/>
            <person name="Mavromatis K."/>
            <person name="Mikhailova N."/>
            <person name="Pati A."/>
            <person name="Chen A."/>
            <person name="Palaniappan K."/>
            <person name="Land M."/>
            <person name="Hauser L."/>
            <person name="Chang Y.J."/>
            <person name="Jeffries C.D."/>
            <person name="Chain P."/>
            <person name="Saunders E."/>
            <person name="Brettin T."/>
            <person name="Detter J.C."/>
            <person name="Goker M."/>
            <person name="Bristow J."/>
            <person name="Eisen J.A."/>
            <person name="Markowitz V."/>
            <person name="Hugenholtz P."/>
            <person name="Kyrpides N.C."/>
            <person name="Klenk H.P."/>
            <person name="Han C."/>
        </authorList>
    </citation>
    <scope>NUCLEOTIDE SEQUENCE [LARGE SCALE GENOMIC DNA]</scope>
    <source>
        <strain evidence="8">ATCC 49208 / DSM 771 / VKM B-1644</strain>
    </source>
</reference>
<keyword evidence="3 6" id="KW-0812">Transmembrane</keyword>
<dbReference type="Proteomes" id="UP000002217">
    <property type="component" value="Chromosome"/>
</dbReference>
<dbReference type="HOGENOM" id="CLU_056469_1_2_9"/>
<dbReference type="InterPro" id="IPR012809">
    <property type="entry name" value="ECF_CbiQ"/>
</dbReference>
<keyword evidence="2" id="KW-1003">Cell membrane</keyword>
<keyword evidence="8" id="KW-1185">Reference proteome</keyword>
<feature type="transmembrane region" description="Helical" evidence="6">
    <location>
        <begin position="107"/>
        <end position="128"/>
    </location>
</feature>
<dbReference type="PANTHER" id="PTHR34857:SF2">
    <property type="entry name" value="SLL0384 PROTEIN"/>
    <property type="match status" value="1"/>
</dbReference>
<dbReference type="GO" id="GO:0006824">
    <property type="term" value="P:cobalt ion transport"/>
    <property type="evidence" value="ECO:0007669"/>
    <property type="project" value="InterPro"/>
</dbReference>
<evidence type="ECO:0000256" key="5">
    <source>
        <dbReference type="ARBA" id="ARBA00023136"/>
    </source>
</evidence>
<evidence type="ECO:0000256" key="6">
    <source>
        <dbReference type="SAM" id="Phobius"/>
    </source>
</evidence>
<dbReference type="InterPro" id="IPR051611">
    <property type="entry name" value="ECF_transporter_component"/>
</dbReference>
<keyword evidence="4 6" id="KW-1133">Transmembrane helix</keyword>
<dbReference type="eggNOG" id="COG0619">
    <property type="taxonomic scope" value="Bacteria"/>
</dbReference>
<feature type="transmembrane region" description="Helical" evidence="6">
    <location>
        <begin position="67"/>
        <end position="87"/>
    </location>
</feature>
<dbReference type="NCBIfam" id="TIGR02454">
    <property type="entry name" value="ECF_T_CbiQ"/>
    <property type="match status" value="1"/>
</dbReference>
<protein>
    <submittedName>
        <fullName evidence="7">Cobalt ABC transporter, inner membrane subunit CbiQ</fullName>
    </submittedName>
</protein>
<keyword evidence="5 6" id="KW-0472">Membrane</keyword>
<dbReference type="KEGG" id="dae:Dtox_1150"/>
<proteinExistence type="predicted"/>
<evidence type="ECO:0000256" key="2">
    <source>
        <dbReference type="ARBA" id="ARBA00022475"/>
    </source>
</evidence>
<evidence type="ECO:0000313" key="8">
    <source>
        <dbReference type="Proteomes" id="UP000002217"/>
    </source>
</evidence>
<evidence type="ECO:0000313" key="7">
    <source>
        <dbReference type="EMBL" id="ACV62035.1"/>
    </source>
</evidence>
<dbReference type="CDD" id="cd16914">
    <property type="entry name" value="EcfT"/>
    <property type="match status" value="1"/>
</dbReference>
<comment type="subcellular location">
    <subcellularLocation>
        <location evidence="1">Cell membrane</location>
        <topology evidence="1">Multi-pass membrane protein</topology>
    </subcellularLocation>
</comment>
<dbReference type="AlphaFoldDB" id="C8W4G7"/>
<accession>C8W4G7</accession>
<gene>
    <name evidence="7" type="ordered locus">Dtox_1150</name>
</gene>
<dbReference type="GO" id="GO:0043190">
    <property type="term" value="C:ATP-binding cassette (ABC) transporter complex"/>
    <property type="evidence" value="ECO:0007669"/>
    <property type="project" value="InterPro"/>
</dbReference>
<evidence type="ECO:0000256" key="1">
    <source>
        <dbReference type="ARBA" id="ARBA00004651"/>
    </source>
</evidence>
<dbReference type="Pfam" id="PF02361">
    <property type="entry name" value="CbiQ"/>
    <property type="match status" value="1"/>
</dbReference>
<dbReference type="STRING" id="485916.Dtox_1150"/>
<evidence type="ECO:0000256" key="4">
    <source>
        <dbReference type="ARBA" id="ARBA00022989"/>
    </source>
</evidence>
<feature type="transmembrane region" description="Helical" evidence="6">
    <location>
        <begin position="23"/>
        <end position="55"/>
    </location>
</feature>
<evidence type="ECO:0000256" key="3">
    <source>
        <dbReference type="ARBA" id="ARBA00022692"/>
    </source>
</evidence>
<dbReference type="InterPro" id="IPR003339">
    <property type="entry name" value="ABC/ECF_trnsptr_transmembrane"/>
</dbReference>
<sequence>MDILLGKVKENSPLYKVDARAKVVAILIFIAFTSTLRALPVLGAAAVFMLSLAAAAKITPGIILKRLFWVIPFAGGMIVFFPFIIPGDAVFQLNFGLFILTATDQGISHAVMLSLRVFVAVMAVTLLVSTTKFNEITRALISLKVPTIFVELIEFTIRYIFVLTDEVARMKTARRARNFQNGGSLFCRHTFKTLGNSVAVLFIRSYERGERIYNAMLARCYAGHVRTNEQLSMRTADWCWSLSIAAAGLCLRLVEFGGVVWPTLLK</sequence>
<name>C8W4G7_DESAS</name>
<dbReference type="RefSeq" id="WP_015756750.1">
    <property type="nucleotide sequence ID" value="NC_013216.1"/>
</dbReference>
<organism evidence="7 8">
    <name type="scientific">Desulfofarcimen acetoxidans (strain ATCC 49208 / DSM 771 / KCTC 5769 / VKM B-1644 / 5575)</name>
    <name type="common">Desulfotomaculum acetoxidans</name>
    <dbReference type="NCBI Taxonomy" id="485916"/>
    <lineage>
        <taxon>Bacteria</taxon>
        <taxon>Bacillati</taxon>
        <taxon>Bacillota</taxon>
        <taxon>Clostridia</taxon>
        <taxon>Eubacteriales</taxon>
        <taxon>Peptococcaceae</taxon>
        <taxon>Desulfofarcimen</taxon>
    </lineage>
</organism>
<dbReference type="OrthoDB" id="8585740at2"/>